<proteinExistence type="predicted"/>
<dbReference type="Pfam" id="PF06022">
    <property type="entry name" value="Cir_Bir_Yir"/>
    <property type="match status" value="1"/>
</dbReference>
<feature type="compositionally biased region" description="Polar residues" evidence="1">
    <location>
        <begin position="340"/>
        <end position="382"/>
    </location>
</feature>
<evidence type="ECO:0000256" key="2">
    <source>
        <dbReference type="SAM" id="Phobius"/>
    </source>
</evidence>
<evidence type="ECO:0000256" key="1">
    <source>
        <dbReference type="SAM" id="MobiDB-lite"/>
    </source>
</evidence>
<protein>
    <submittedName>
        <fullName evidence="3">PIR protein CIR protein</fullName>
    </submittedName>
</protein>
<dbReference type="VEuPathDB" id="PlasmoDB:PVVCY_0900020"/>
<feature type="region of interest" description="Disordered" evidence="1">
    <location>
        <begin position="592"/>
        <end position="623"/>
    </location>
</feature>
<dbReference type="GeneID" id="19963172"/>
<feature type="compositionally biased region" description="Polar residues" evidence="1">
    <location>
        <begin position="522"/>
        <end position="553"/>
    </location>
</feature>
<dbReference type="KEGG" id="pvv:PVVCY_0900020"/>
<dbReference type="EMBL" id="LR215065">
    <property type="protein sequence ID" value="VEV56194.1"/>
    <property type="molecule type" value="Genomic_DNA"/>
</dbReference>
<dbReference type="RefSeq" id="XP_037490401.1">
    <property type="nucleotide sequence ID" value="XM_037634288.1"/>
</dbReference>
<evidence type="ECO:0000313" key="3">
    <source>
        <dbReference type="EMBL" id="VEV56194.1"/>
    </source>
</evidence>
<feature type="transmembrane region" description="Helical" evidence="2">
    <location>
        <begin position="725"/>
        <end position="745"/>
    </location>
</feature>
<sequence>MDIKSCDTFREIDNLFIDYENNEDKFNTSYGPYNNYCPVKNGGRKCETNYEKLSAITRHAYKELMENNQVDLESENELSADFLIMGLSNRLYKISKDHTLSLKNAFGKYLGNSIGNFNYLSILYNKKYYMGYNIGVMNGFYLLFKEICKTISISENPNAQQYEYIHNATQCYLMYDELYNFVNQCDPYHHLLVHLKTIYNDLIDAVIKLNNNDESLRSNLKKFSSIDKTNFEYEFSSAECKKLNKKLAKTTPKIIKLGIQMLKDDEKRKNGEGSQSTGDEDEDEDDDDLDLDEEDDDLYLDLDDDDAEDSDDFENTPQGTASVPDNGGDTTGNKDKVVDGTQSQENTKGSEQTDTGGDTGNKANLQSDSSIHTPTSGKNQEGGSRDGLDDGPKASGDQDATKSSGGFNGYLSNLWRTRLNPMNYIPSVPDIYETSKNILENVNNQVSNAYNSAMTIAKDTYDSAVTAVKNTYDTTMTTVKGVYSATTNYIGGTVSSITNQLSLLGSFSQLGDDKSGSGSSGNDFPTGNTPLSTTQIPKSDSNPPSVNTPSISSFPPDTPTNTQTIIPQPQSVPTQNSSQITDQNSAFNQVQIHDTNPGTGIPKTLTNSSTDPSTQGNGVKTGTVVKTNETPSIWCIGPNKKYDTMSIIIIFISTFIILAIMYKYISFGSAKNSKKKKSMKRVIKYGDGTRKTQIIIKSYDRNKDLKPIINSVDRKKYPLLNIYKLMQADPIPFINLFFLLIFFVYKRKLNYLEL</sequence>
<feature type="compositionally biased region" description="Basic and acidic residues" evidence="1">
    <location>
        <begin position="383"/>
        <end position="392"/>
    </location>
</feature>
<feature type="region of interest" description="Disordered" evidence="1">
    <location>
        <begin position="265"/>
        <end position="407"/>
    </location>
</feature>
<name>A0A449BRX6_PLAVN</name>
<feature type="compositionally biased region" description="Low complexity" evidence="1">
    <location>
        <begin position="511"/>
        <end position="521"/>
    </location>
</feature>
<dbReference type="InterPro" id="IPR006477">
    <property type="entry name" value="Yir_bir_cir"/>
</dbReference>
<dbReference type="OrthoDB" id="373051at2759"/>
<evidence type="ECO:0000313" key="4">
    <source>
        <dbReference type="Proteomes" id="UP000290582"/>
    </source>
</evidence>
<feature type="compositionally biased region" description="Low complexity" evidence="1">
    <location>
        <begin position="559"/>
        <end position="569"/>
    </location>
</feature>
<keyword evidence="2" id="KW-1133">Transmembrane helix</keyword>
<feature type="region of interest" description="Disordered" evidence="1">
    <location>
        <begin position="511"/>
        <end position="579"/>
    </location>
</feature>
<feature type="compositionally biased region" description="Acidic residues" evidence="1">
    <location>
        <begin position="278"/>
        <end position="314"/>
    </location>
</feature>
<gene>
    <name evidence="3" type="ORF">PVVCY_0900020</name>
</gene>
<dbReference type="Proteomes" id="UP000290582">
    <property type="component" value="Chromosome PVVCY_09"/>
</dbReference>
<organism evidence="3 4">
    <name type="scientific">Plasmodium vinckei vinckei</name>
    <dbReference type="NCBI Taxonomy" id="54757"/>
    <lineage>
        <taxon>Eukaryota</taxon>
        <taxon>Sar</taxon>
        <taxon>Alveolata</taxon>
        <taxon>Apicomplexa</taxon>
        <taxon>Aconoidasida</taxon>
        <taxon>Haemosporida</taxon>
        <taxon>Plasmodiidae</taxon>
        <taxon>Plasmodium</taxon>
        <taxon>Plasmodium (Vinckeia)</taxon>
    </lineage>
</organism>
<feature type="transmembrane region" description="Helical" evidence="2">
    <location>
        <begin position="645"/>
        <end position="665"/>
    </location>
</feature>
<dbReference type="AlphaFoldDB" id="A0A449BRX6"/>
<accession>A0A449BRX6</accession>
<keyword evidence="2" id="KW-0472">Membrane</keyword>
<keyword evidence="2" id="KW-0812">Transmembrane</keyword>
<reference evidence="3 4" key="1">
    <citation type="submission" date="2019-01" db="EMBL/GenBank/DDBJ databases">
        <authorList>
            <person name="Ramaprasad A."/>
        </authorList>
    </citation>
    <scope>NUCLEOTIDE SEQUENCE [LARGE SCALE GENOMIC DNA]</scope>
</reference>